<feature type="compositionally biased region" description="Polar residues" evidence="8">
    <location>
        <begin position="91"/>
        <end position="100"/>
    </location>
</feature>
<feature type="compositionally biased region" description="Basic and acidic residues" evidence="8">
    <location>
        <begin position="121"/>
        <end position="134"/>
    </location>
</feature>
<feature type="compositionally biased region" description="Basic and acidic residues" evidence="8">
    <location>
        <begin position="1888"/>
        <end position="1900"/>
    </location>
</feature>
<organism evidence="11 12">
    <name type="scientific">Clavispora lusitaniae</name>
    <name type="common">Candida lusitaniae</name>
    <dbReference type="NCBI Taxonomy" id="36911"/>
    <lineage>
        <taxon>Eukaryota</taxon>
        <taxon>Fungi</taxon>
        <taxon>Dikarya</taxon>
        <taxon>Ascomycota</taxon>
        <taxon>Saccharomycotina</taxon>
        <taxon>Pichiomycetes</taxon>
        <taxon>Metschnikowiaceae</taxon>
        <taxon>Clavispora</taxon>
    </lineage>
</organism>
<evidence type="ECO:0000256" key="5">
    <source>
        <dbReference type="ARBA" id="ARBA00022892"/>
    </source>
</evidence>
<comment type="caution">
    <text evidence="11">The sequence shown here is derived from an EMBL/GenBank/DDBJ whole genome shotgun (WGS) entry which is preliminary data.</text>
</comment>
<dbReference type="GO" id="GO:0070971">
    <property type="term" value="C:endoplasmic reticulum exit site"/>
    <property type="evidence" value="ECO:0007669"/>
    <property type="project" value="UniProtKB-ARBA"/>
</dbReference>
<name>A0AA91Q1Q5_CLALS</name>
<evidence type="ECO:0000256" key="2">
    <source>
        <dbReference type="ARBA" id="ARBA00005927"/>
    </source>
</evidence>
<feature type="compositionally biased region" description="Low complexity" evidence="8">
    <location>
        <begin position="2142"/>
        <end position="2155"/>
    </location>
</feature>
<feature type="region of interest" description="Disordered" evidence="8">
    <location>
        <begin position="1730"/>
        <end position="1796"/>
    </location>
</feature>
<dbReference type="Pfam" id="PF12931">
    <property type="entry name" value="TPR_Sec16"/>
    <property type="match status" value="1"/>
</dbReference>
<feature type="compositionally biased region" description="Basic residues" evidence="8">
    <location>
        <begin position="1245"/>
        <end position="1257"/>
    </location>
</feature>
<evidence type="ECO:0000256" key="4">
    <source>
        <dbReference type="ARBA" id="ARBA00022824"/>
    </source>
</evidence>
<feature type="compositionally biased region" description="Basic and acidic residues" evidence="8">
    <location>
        <begin position="2325"/>
        <end position="2357"/>
    </location>
</feature>
<keyword evidence="7" id="KW-0472">Membrane</keyword>
<feature type="compositionally biased region" description="Gly residues" evidence="8">
    <location>
        <begin position="2076"/>
        <end position="2087"/>
    </location>
</feature>
<dbReference type="EMBL" id="LYUB02000004">
    <property type="protein sequence ID" value="OVF09683.1"/>
    <property type="molecule type" value="Genomic_DNA"/>
</dbReference>
<comment type="similarity">
    <text evidence="2 7">Belongs to the SEC16 family.</text>
</comment>
<feature type="compositionally biased region" description="Basic and acidic residues" evidence="8">
    <location>
        <begin position="1976"/>
        <end position="1985"/>
    </location>
</feature>
<dbReference type="Pfam" id="PF12932">
    <property type="entry name" value="Sec16"/>
    <property type="match status" value="1"/>
</dbReference>
<feature type="compositionally biased region" description="Basic residues" evidence="8">
    <location>
        <begin position="1"/>
        <end position="15"/>
    </location>
</feature>
<feature type="compositionally biased region" description="Polar residues" evidence="8">
    <location>
        <begin position="1772"/>
        <end position="1796"/>
    </location>
</feature>
<dbReference type="GO" id="GO:0070973">
    <property type="term" value="P:protein localization to endoplasmic reticulum exit site"/>
    <property type="evidence" value="ECO:0007669"/>
    <property type="project" value="TreeGrafter"/>
</dbReference>
<feature type="compositionally biased region" description="Polar residues" evidence="8">
    <location>
        <begin position="507"/>
        <end position="527"/>
    </location>
</feature>
<evidence type="ECO:0000259" key="9">
    <source>
        <dbReference type="Pfam" id="PF12931"/>
    </source>
</evidence>
<gene>
    <name evidence="11" type="ORF">A9F13_04g01683</name>
</gene>
<feature type="compositionally biased region" description="Polar residues" evidence="8">
    <location>
        <begin position="1733"/>
        <end position="1762"/>
    </location>
</feature>
<evidence type="ECO:0000313" key="11">
    <source>
        <dbReference type="EMBL" id="OVF09683.1"/>
    </source>
</evidence>
<sequence>MSSRQKQTRAKRRAHVQQYSTGSADPALPPNPAPSAPLAAVQPQPQSAVAAQSTAPDPAADHAAANQTASAEQPPSSWDPAWDDKWEEDNWAQSGGSTASKAPVVHGQSHTTQFGRANPYEQKEPENIGFHDHQTNISEAGTRNQNPTPQHGAEKTQEQDWNDWNDDWNDDGTPIDNPYEQEVSEIKVSDAPKPTLQASPFAPEHSPVPLMAPRAQAPGNHWNTDPAENWQNNVSKTSHADSGEKDPAGDLWEDDNWQQPPSHDDNSVQPEQQTDHDEHQEQWEQSPVVSHEQWEQKESQAHGPDQWEQHPQHLHGEDLNQWGQNSHSVHHDHWEEESHSKNRDEENWDYGHEEAVEDQDQFWNDQEQPAEEQHIESQHQWPEDDVEQHPYQSWEHEKPEDPHQSWEHEKPENPHQSWEHEKPENPQQSWEQDESDQHHEHHENYEHEDFVSHEQIPQHTNPHEPQASEKEEYIEEQKLHVQTWENERQSEYSLDETNEDQFPPQSPGQWESLQNASQENMNTFLHSQNREHASQYPENEELEESDHTAEVVQPETDLDESATDNFAQENQETTDDFFNQIGGEQEQAQSKQFSSHEPKPDAVWQDHVSHKEWNPSNDDSVVYTRNESLHVKADDLFPEEDEFLPQSSSKSEEPYAHEESQVDAPASEATFAGENGDQNQEEPIQKQQPGPLQPQSEIQEQNETGVQPQETEHSKLKALEMLDLDDDLLLDDDFLEEDDVNFEGNDGAVSEENSNAQSHAQVVETLQAPIQTSTPAHTSLRPTEKKSSFASKYSKPAEQSVPKPQYTPQASVSAPVPPQKVISAATIAEDEMKRKLEASKKKNDAYDLPSNLMPQKPKPASRAASSQTAARPTRPTVAAGPGVGASARSSTSTSEVSTASTSKKAFFEDLPVPAPPKASRPPRAAAAATSAPPVAQQPSLPSAPPTASIKSPKNPYAKLAPKNSIPPSASAPVPGNVATGSKYEPPSAQGAPPIPHGASMGVVPPPGIVPPGISSGTQQGIPQGVVPPASQPVSSLPHSSQAHAINPYQPQHPPVGVVPPKQGMVPPQTMPQPPQNAGQQSIVPPQNMMPPQNIMSPQKMVPQNIAPQNMAGPPAAHVPPMGQVPPQHIGAQPMGMAPGAVPPRSKFSPQGPQATKPNDKEKVASPRINVNVPRTSEKGSVTSPYIPNAGPYAPSNRGHSRTSSIIGGRAKEGNPYAPVAPSGPNSSLTPAAAQNYPQKGPLTRNRGRSVGKHGHGKAHVEKIENPMALLERQFPIFHWSASSNIAYLIPHAPTGFGPATRAVTVTKCSSVVHKLDMYNEFPGPLTKSKSKKKDIETWLEKNIKSLEAKQATDELLLAKVLLALLRHDSAPNNSMLNQNVASVLNPQLDYSTEEKSQVSFMMQSSVTSNASKLDNAAISTIASMLQVGDRENAMNFAISRQDWALSLVIAHSISPEKFAQVASHYSKAMFPLHKNAHNKTYHLMSIMLRCFAGNTKSLVESFSVDPNETEFAKQSYREIIAAALVNGVTGEFFIEYGGFLASAGITCGSEICYMLAGVIMSRVPLQNGNVFLSVGSFTQSLVYTEIYEYILQTSPMTSNVIPPTGIPHLIEFKIHRAQVLADLGHFTTSKKYCDAINSTLKVLGKSPLVSAQALAEFQTLVMRLSETSSSESGWLGSKLSKVNLDKVWGQLDKFIGGEEGAVKPAEKGVFSKFSPSLSRNTSALDITQIPIPHSQQRQEGSFLTGTPSDIGSPSKARTQTHSRYAPTRPNAMHSTSASSPAITNFTPPASQNGNQRHILNQSTPIALPHHDMNRGEELRQQALKHGAVSQRQAHPSHSHGNSAYPNSPYGNQSGHMSSSSIASGHGVSSRYAPSHEKRNSVGSVSSVEHSEEAHRHERFYGRASTHSHSRESFRNEGSEYPENATRRLSADAVPNTINESGEFHTQEEEKESEEAGLEDVEEQGKADAAAEELAAEPEHRPHEQPNEDVPTQTEEPMPSQKEELEEESFSNKPENVPQSVEQEQQQIPKEAEEPKKHKESHSIAPPPKKGPAPKRNNPYAPGGSRTVSRGSNKYGPPGGGSKYGPSGGSSKYGPPETALRSQESKNTEYESSYPVSTNPVLEVSEPQKSEADESALAASTNSRTPASPRTPAATPVGYSSKDVSEKAEDEENKMPSMRPQGSRNMERKEQNKSYAPLPPANVDVSFEEGPGPVYEAPAAGYESPISKKPLILNTAQSPAMKEFANPFQHNKTASIQMEGGLEDFSIPGSPEYTTRANSVIGNNGLYSSRLSQSQQTELYHQYEVKDDTVLDYIPVEEDEEDEEEARIRKEAQAKKEKEAEQRRKSEPVSRNSHEGSERTGSPGDGSGWFKGWLPNKKGDDKPKPIKAKLGQANTFKYDEKLKRWIDTSRPLEEQLKAAAPPPPPKKKNKPEGPSGRFPPASAAPEKKEEKSELPGRPPRIPGSETGPGSPGGRRLRSPPTNLANAGLDDLLSLGASAPSRKGKRRYVNIMEK</sequence>
<feature type="compositionally biased region" description="Polar residues" evidence="8">
    <location>
        <begin position="1147"/>
        <end position="1156"/>
    </location>
</feature>
<feature type="compositionally biased region" description="Low complexity" evidence="8">
    <location>
        <begin position="36"/>
        <end position="71"/>
    </location>
</feature>
<dbReference type="PANTHER" id="PTHR13402:SF6">
    <property type="entry name" value="SECRETORY 16, ISOFORM I"/>
    <property type="match status" value="1"/>
</dbReference>
<feature type="compositionally biased region" description="Polar residues" evidence="8">
    <location>
        <begin position="1172"/>
        <end position="1185"/>
    </location>
</feature>
<feature type="compositionally biased region" description="Low complexity" evidence="8">
    <location>
        <begin position="921"/>
        <end position="938"/>
    </location>
</feature>
<feature type="domain" description="Sec16 central conserved" evidence="10">
    <location>
        <begin position="1298"/>
        <end position="1354"/>
    </location>
</feature>
<feature type="compositionally biased region" description="Basic and acidic residues" evidence="8">
    <location>
        <begin position="292"/>
        <end position="318"/>
    </location>
</feature>
<feature type="compositionally biased region" description="Low complexity" evidence="8">
    <location>
        <begin position="860"/>
        <end position="904"/>
    </location>
</feature>
<feature type="compositionally biased region" description="Acidic residues" evidence="8">
    <location>
        <begin position="160"/>
        <end position="170"/>
    </location>
</feature>
<feature type="compositionally biased region" description="Basic and acidic residues" evidence="8">
    <location>
        <begin position="833"/>
        <end position="845"/>
    </location>
</feature>
<dbReference type="GO" id="GO:0016192">
    <property type="term" value="P:vesicle-mediated transport"/>
    <property type="evidence" value="ECO:0007669"/>
    <property type="project" value="UniProtKB-KW"/>
</dbReference>
<feature type="compositionally biased region" description="Polar residues" evidence="8">
    <location>
        <begin position="751"/>
        <end position="760"/>
    </location>
</feature>
<feature type="region of interest" description="Disordered" evidence="8">
    <location>
        <begin position="1"/>
        <end position="718"/>
    </location>
</feature>
<feature type="compositionally biased region" description="Acidic residues" evidence="8">
    <location>
        <begin position="1948"/>
        <end position="1961"/>
    </location>
</feature>
<feature type="region of interest" description="Disordered" evidence="8">
    <location>
        <begin position="2309"/>
        <end position="2512"/>
    </location>
</feature>
<feature type="region of interest" description="Disordered" evidence="8">
    <location>
        <begin position="2261"/>
        <end position="2285"/>
    </location>
</feature>
<feature type="compositionally biased region" description="Polar residues" evidence="8">
    <location>
        <begin position="2010"/>
        <end position="2027"/>
    </location>
</feature>
<feature type="compositionally biased region" description="Basic and acidic residues" evidence="8">
    <location>
        <begin position="238"/>
        <end position="248"/>
    </location>
</feature>
<evidence type="ECO:0000256" key="6">
    <source>
        <dbReference type="ARBA" id="ARBA00024687"/>
    </source>
</evidence>
<feature type="compositionally biased region" description="Polar residues" evidence="8">
    <location>
        <begin position="2109"/>
        <end position="2119"/>
    </location>
</feature>
<keyword evidence="3 7" id="KW-0813">Transport</keyword>
<dbReference type="Gene3D" id="1.20.58.940">
    <property type="match status" value="1"/>
</dbReference>
<dbReference type="GO" id="GO:0007030">
    <property type="term" value="P:Golgi organization"/>
    <property type="evidence" value="ECO:0007669"/>
    <property type="project" value="TreeGrafter"/>
</dbReference>
<comment type="subcellular location">
    <subcellularLocation>
        <location evidence="1">Endoplasmic reticulum membrane</location>
        <topology evidence="1">Peripheral membrane protein</topology>
        <orientation evidence="1">Cytoplasmic side</orientation>
    </subcellularLocation>
</comment>
<feature type="region of interest" description="Disordered" evidence="8">
    <location>
        <begin position="1134"/>
        <end position="1258"/>
    </location>
</feature>
<feature type="compositionally biased region" description="Polar residues" evidence="8">
    <location>
        <begin position="135"/>
        <end position="149"/>
    </location>
</feature>
<accession>A0AA91Q1Q5</accession>
<feature type="domain" description="Sec16 Sec23-binding" evidence="9">
    <location>
        <begin position="1421"/>
        <end position="1698"/>
    </location>
</feature>
<feature type="region of interest" description="Disordered" evidence="8">
    <location>
        <begin position="1819"/>
        <end position="2209"/>
    </location>
</feature>
<reference evidence="11 12" key="1">
    <citation type="submission" date="2017-04" db="EMBL/GenBank/DDBJ databases">
        <title>Draft genome of the yeast Clavispora lusitaniae type strain CBS 6936.</title>
        <authorList>
            <person name="Durrens P."/>
            <person name="Klopp C."/>
            <person name="Biteau N."/>
            <person name="Fitton-Ouhabi V."/>
            <person name="Dementhon K."/>
            <person name="Accoceberry I."/>
            <person name="Sherman D.J."/>
            <person name="Noel T."/>
        </authorList>
    </citation>
    <scope>NUCLEOTIDE SEQUENCE [LARGE SCALE GENOMIC DNA]</scope>
    <source>
        <strain evidence="11 12">CBS 6936</strain>
    </source>
</reference>
<feature type="compositionally biased region" description="Polar residues" evidence="8">
    <location>
        <begin position="676"/>
        <end position="709"/>
    </location>
</feature>
<feature type="region of interest" description="Disordered" evidence="8">
    <location>
        <begin position="739"/>
        <end position="819"/>
    </location>
</feature>
<evidence type="ECO:0000256" key="8">
    <source>
        <dbReference type="SAM" id="MobiDB-lite"/>
    </source>
</evidence>
<feature type="region of interest" description="Disordered" evidence="8">
    <location>
        <begin position="833"/>
        <end position="1044"/>
    </location>
</feature>
<keyword evidence="7" id="KW-0653">Protein transport</keyword>
<feature type="compositionally biased region" description="Low complexity" evidence="8">
    <location>
        <begin position="1853"/>
        <end position="1869"/>
    </location>
</feature>
<dbReference type="GO" id="GO:0005789">
    <property type="term" value="C:endoplasmic reticulum membrane"/>
    <property type="evidence" value="ECO:0007669"/>
    <property type="project" value="UniProtKB-SubCell"/>
</dbReference>
<evidence type="ECO:0000256" key="7">
    <source>
        <dbReference type="RuleBase" id="RU364101"/>
    </source>
</evidence>
<feature type="compositionally biased region" description="Basic and acidic residues" evidence="8">
    <location>
        <begin position="435"/>
        <end position="452"/>
    </location>
</feature>
<feature type="compositionally biased region" description="Basic and acidic residues" evidence="8">
    <location>
        <begin position="2396"/>
        <end position="2415"/>
    </location>
</feature>
<dbReference type="GO" id="GO:0012507">
    <property type="term" value="C:ER to Golgi transport vesicle membrane"/>
    <property type="evidence" value="ECO:0007669"/>
    <property type="project" value="TreeGrafter"/>
</dbReference>
<feature type="compositionally biased region" description="Basic and acidic residues" evidence="8">
    <location>
        <begin position="329"/>
        <end position="354"/>
    </location>
</feature>
<comment type="function">
    <text evidence="6 7">Involved in the initiation of assembly of the COPII coat required for the formation of transport vesicles from the endoplasmic reticulum (ER) and the selection of cargo molecules. Also involved in autophagy.</text>
</comment>
<dbReference type="KEGG" id="clus:A9F13_04g01683"/>
<feature type="compositionally biased region" description="Basic and acidic residues" evidence="8">
    <location>
        <begin position="273"/>
        <end position="282"/>
    </location>
</feature>
<feature type="compositionally biased region" description="Polar residues" evidence="8">
    <location>
        <begin position="2271"/>
        <end position="2285"/>
    </location>
</feature>
<dbReference type="InterPro" id="IPR024298">
    <property type="entry name" value="Sec16_Sec23-bd"/>
</dbReference>
<evidence type="ECO:0000256" key="1">
    <source>
        <dbReference type="ARBA" id="ARBA00004397"/>
    </source>
</evidence>
<dbReference type="Gene3D" id="6.20.50.30">
    <property type="match status" value="1"/>
</dbReference>
<evidence type="ECO:0000256" key="3">
    <source>
        <dbReference type="ARBA" id="ARBA00022448"/>
    </source>
</evidence>
<keyword evidence="7" id="KW-0072">Autophagy</keyword>
<keyword evidence="5 7" id="KW-0931">ER-Golgi transport</keyword>
<dbReference type="CDD" id="cd09233">
    <property type="entry name" value="ACE1-Sec16-like"/>
    <property type="match status" value="1"/>
</dbReference>
<feature type="compositionally biased region" description="Basic and acidic residues" evidence="8">
    <location>
        <begin position="2444"/>
        <end position="2453"/>
    </location>
</feature>
<dbReference type="InterPro" id="IPR024340">
    <property type="entry name" value="Sec16_CCD"/>
</dbReference>
<keyword evidence="4 7" id="KW-0256">Endoplasmic reticulum</keyword>
<dbReference type="GO" id="GO:0015031">
    <property type="term" value="P:protein transport"/>
    <property type="evidence" value="ECO:0007669"/>
    <property type="project" value="UniProtKB-KW"/>
</dbReference>
<feature type="compositionally biased region" description="Basic and acidic residues" evidence="8">
    <location>
        <begin position="650"/>
        <end position="660"/>
    </location>
</feature>
<protein>
    <recommendedName>
        <fullName evidence="7">Protein transport protein sec16</fullName>
    </recommendedName>
</protein>
<feature type="compositionally biased region" description="Polar residues" evidence="8">
    <location>
        <begin position="768"/>
        <end position="781"/>
    </location>
</feature>
<feature type="compositionally biased region" description="Polar residues" evidence="8">
    <location>
        <begin position="1829"/>
        <end position="1852"/>
    </location>
</feature>
<dbReference type="PANTHER" id="PTHR13402">
    <property type="entry name" value="RGPR-RELATED"/>
    <property type="match status" value="1"/>
</dbReference>
<feature type="compositionally biased region" description="Basic and acidic residues" evidence="8">
    <location>
        <begin position="466"/>
        <end position="490"/>
    </location>
</feature>
<feature type="compositionally biased region" description="Polar residues" evidence="8">
    <location>
        <begin position="614"/>
        <end position="626"/>
    </location>
</feature>
<feature type="compositionally biased region" description="Basic and acidic residues" evidence="8">
    <location>
        <begin position="394"/>
        <end position="424"/>
    </location>
</feature>
<feature type="compositionally biased region" description="Acidic residues" evidence="8">
    <location>
        <begin position="2314"/>
        <end position="2324"/>
    </location>
</feature>
<feature type="compositionally biased region" description="Basic and acidic residues" evidence="8">
    <location>
        <begin position="1908"/>
        <end position="1917"/>
    </location>
</feature>
<evidence type="ECO:0000313" key="12">
    <source>
        <dbReference type="Proteomes" id="UP000195602"/>
    </source>
</evidence>
<dbReference type="Proteomes" id="UP000195602">
    <property type="component" value="Unassembled WGS sequence"/>
</dbReference>
<feature type="compositionally biased region" description="Polar residues" evidence="8">
    <location>
        <begin position="1031"/>
        <end position="1043"/>
    </location>
</feature>
<evidence type="ECO:0000259" key="10">
    <source>
        <dbReference type="Pfam" id="PF12932"/>
    </source>
</evidence>
<dbReference type="GO" id="GO:0006914">
    <property type="term" value="P:autophagy"/>
    <property type="evidence" value="ECO:0007669"/>
    <property type="project" value="UniProtKB-KW"/>
</dbReference>
<proteinExistence type="inferred from homology"/>